<comment type="similarity">
    <text evidence="1 6">Belongs to the universal ribosomal protein uS17 family.</text>
</comment>
<dbReference type="NCBIfam" id="TIGR03635">
    <property type="entry name" value="uS17_bact"/>
    <property type="match status" value="1"/>
</dbReference>
<keyword evidence="2 6" id="KW-0699">rRNA-binding</keyword>
<organism evidence="7 8">
    <name type="scientific">Poriferisphaera corsica</name>
    <dbReference type="NCBI Taxonomy" id="2528020"/>
    <lineage>
        <taxon>Bacteria</taxon>
        <taxon>Pseudomonadati</taxon>
        <taxon>Planctomycetota</taxon>
        <taxon>Phycisphaerae</taxon>
        <taxon>Phycisphaerales</taxon>
        <taxon>Phycisphaeraceae</taxon>
        <taxon>Poriferisphaera</taxon>
    </lineage>
</organism>
<dbReference type="RefSeq" id="WP_145076348.1">
    <property type="nucleotide sequence ID" value="NZ_CP036425.1"/>
</dbReference>
<dbReference type="EMBL" id="CP036425">
    <property type="protein sequence ID" value="QDU33367.1"/>
    <property type="molecule type" value="Genomic_DNA"/>
</dbReference>
<accession>A0A517YT04</accession>
<evidence type="ECO:0000313" key="7">
    <source>
        <dbReference type="EMBL" id="QDU33367.1"/>
    </source>
</evidence>
<name>A0A517YT04_9BACT</name>
<dbReference type="PANTHER" id="PTHR10744">
    <property type="entry name" value="40S RIBOSOMAL PROTEIN S11 FAMILY MEMBER"/>
    <property type="match status" value="1"/>
</dbReference>
<evidence type="ECO:0000256" key="3">
    <source>
        <dbReference type="ARBA" id="ARBA00022884"/>
    </source>
</evidence>
<dbReference type="NCBIfam" id="NF004123">
    <property type="entry name" value="PRK05610.1"/>
    <property type="match status" value="1"/>
</dbReference>
<dbReference type="GO" id="GO:0006412">
    <property type="term" value="P:translation"/>
    <property type="evidence" value="ECO:0007669"/>
    <property type="project" value="UniProtKB-UniRule"/>
</dbReference>
<dbReference type="InterPro" id="IPR019984">
    <property type="entry name" value="Ribosomal_uS17_bact/chlr"/>
</dbReference>
<gene>
    <name evidence="6 7" type="primary">rpsQ</name>
    <name evidence="7" type="ORF">KS4_14130</name>
</gene>
<dbReference type="GO" id="GO:0003735">
    <property type="term" value="F:structural constituent of ribosome"/>
    <property type="evidence" value="ECO:0007669"/>
    <property type="project" value="UniProtKB-UniRule"/>
</dbReference>
<keyword evidence="5 6" id="KW-0687">Ribonucleoprotein</keyword>
<dbReference type="Gene3D" id="2.40.50.140">
    <property type="entry name" value="Nucleic acid-binding proteins"/>
    <property type="match status" value="1"/>
</dbReference>
<dbReference type="KEGG" id="pcor:KS4_14130"/>
<evidence type="ECO:0000256" key="6">
    <source>
        <dbReference type="HAMAP-Rule" id="MF_01345"/>
    </source>
</evidence>
<keyword evidence="3 6" id="KW-0694">RNA-binding</keyword>
<dbReference type="Proteomes" id="UP000317369">
    <property type="component" value="Chromosome"/>
</dbReference>
<reference evidence="7 8" key="1">
    <citation type="submission" date="2019-02" db="EMBL/GenBank/DDBJ databases">
        <title>Deep-cultivation of Planctomycetes and their phenomic and genomic characterization uncovers novel biology.</title>
        <authorList>
            <person name="Wiegand S."/>
            <person name="Jogler M."/>
            <person name="Boedeker C."/>
            <person name="Pinto D."/>
            <person name="Vollmers J."/>
            <person name="Rivas-Marin E."/>
            <person name="Kohn T."/>
            <person name="Peeters S.H."/>
            <person name="Heuer A."/>
            <person name="Rast P."/>
            <person name="Oberbeckmann S."/>
            <person name="Bunk B."/>
            <person name="Jeske O."/>
            <person name="Meyerdierks A."/>
            <person name="Storesund J.E."/>
            <person name="Kallscheuer N."/>
            <person name="Luecker S."/>
            <person name="Lage O.M."/>
            <person name="Pohl T."/>
            <person name="Merkel B.J."/>
            <person name="Hornburger P."/>
            <person name="Mueller R.-W."/>
            <person name="Bruemmer F."/>
            <person name="Labrenz M."/>
            <person name="Spormann A.M."/>
            <person name="Op den Camp H."/>
            <person name="Overmann J."/>
            <person name="Amann R."/>
            <person name="Jetten M.S.M."/>
            <person name="Mascher T."/>
            <person name="Medema M.H."/>
            <person name="Devos D.P."/>
            <person name="Kaster A.-K."/>
            <person name="Ovreas L."/>
            <person name="Rohde M."/>
            <person name="Galperin M.Y."/>
            <person name="Jogler C."/>
        </authorList>
    </citation>
    <scope>NUCLEOTIDE SEQUENCE [LARGE SCALE GENOMIC DNA]</scope>
    <source>
        <strain evidence="7 8">KS4</strain>
    </source>
</reference>
<keyword evidence="4 6" id="KW-0689">Ribosomal protein</keyword>
<sequence>MTDATENKRRLTGTKIGTVVSDQRDKTRTVAIDYQSQHKKYGKFLARTAKFHVHDPENASKNGDRVEIASCRPISKTKSWRLVRVVEAARNEN</sequence>
<dbReference type="Pfam" id="PF00366">
    <property type="entry name" value="Ribosomal_S17"/>
    <property type="match status" value="1"/>
</dbReference>
<dbReference type="SUPFAM" id="SSF50249">
    <property type="entry name" value="Nucleic acid-binding proteins"/>
    <property type="match status" value="1"/>
</dbReference>
<keyword evidence="8" id="KW-1185">Reference proteome</keyword>
<evidence type="ECO:0000256" key="4">
    <source>
        <dbReference type="ARBA" id="ARBA00022980"/>
    </source>
</evidence>
<evidence type="ECO:0000256" key="5">
    <source>
        <dbReference type="ARBA" id="ARBA00023274"/>
    </source>
</evidence>
<dbReference type="PANTHER" id="PTHR10744:SF1">
    <property type="entry name" value="SMALL RIBOSOMAL SUBUNIT PROTEIN US17M"/>
    <property type="match status" value="1"/>
</dbReference>
<evidence type="ECO:0000313" key="8">
    <source>
        <dbReference type="Proteomes" id="UP000317369"/>
    </source>
</evidence>
<proteinExistence type="inferred from homology"/>
<evidence type="ECO:0000256" key="1">
    <source>
        <dbReference type="ARBA" id="ARBA00010254"/>
    </source>
</evidence>
<protein>
    <recommendedName>
        <fullName evidence="6">Small ribosomal subunit protein uS17</fullName>
    </recommendedName>
</protein>
<dbReference type="CDD" id="cd00364">
    <property type="entry name" value="Ribosomal_uS17"/>
    <property type="match status" value="1"/>
</dbReference>
<comment type="function">
    <text evidence="6">One of the primary rRNA binding proteins, it binds specifically to the 5'-end of 16S ribosomal RNA.</text>
</comment>
<dbReference type="GO" id="GO:0022627">
    <property type="term" value="C:cytosolic small ribosomal subunit"/>
    <property type="evidence" value="ECO:0007669"/>
    <property type="project" value="UniProtKB-UniRule"/>
</dbReference>
<dbReference type="AlphaFoldDB" id="A0A517YT04"/>
<dbReference type="InterPro" id="IPR000266">
    <property type="entry name" value="Ribosomal_uS17"/>
</dbReference>
<dbReference type="PRINTS" id="PR00973">
    <property type="entry name" value="RIBOSOMALS17"/>
</dbReference>
<comment type="subunit">
    <text evidence="6">Part of the 30S ribosomal subunit.</text>
</comment>
<dbReference type="OrthoDB" id="9811714at2"/>
<dbReference type="InterPro" id="IPR012340">
    <property type="entry name" value="NA-bd_OB-fold"/>
</dbReference>
<evidence type="ECO:0000256" key="2">
    <source>
        <dbReference type="ARBA" id="ARBA00022730"/>
    </source>
</evidence>
<dbReference type="HAMAP" id="MF_01345_B">
    <property type="entry name" value="Ribosomal_uS17_B"/>
    <property type="match status" value="1"/>
</dbReference>
<dbReference type="GO" id="GO:0019843">
    <property type="term" value="F:rRNA binding"/>
    <property type="evidence" value="ECO:0007669"/>
    <property type="project" value="UniProtKB-UniRule"/>
</dbReference>